<dbReference type="AlphaFoldDB" id="A0A197JWN7"/>
<evidence type="ECO:0000256" key="4">
    <source>
        <dbReference type="ARBA" id="ARBA00022692"/>
    </source>
</evidence>
<feature type="transmembrane region" description="Helical" evidence="9">
    <location>
        <begin position="86"/>
        <end position="118"/>
    </location>
</feature>
<evidence type="ECO:0000313" key="10">
    <source>
        <dbReference type="EMBL" id="OAQ29722.1"/>
    </source>
</evidence>
<dbReference type="OrthoDB" id="2445232at2759"/>
<evidence type="ECO:0000256" key="8">
    <source>
        <dbReference type="SAM" id="MobiDB-lite"/>
    </source>
</evidence>
<evidence type="ECO:0000256" key="3">
    <source>
        <dbReference type="ARBA" id="ARBA00022475"/>
    </source>
</evidence>
<keyword evidence="11" id="KW-1185">Reference proteome</keyword>
<gene>
    <name evidence="10" type="ORF">K457DRAFT_18913</name>
</gene>
<reference evidence="10 11" key="1">
    <citation type="submission" date="2016-05" db="EMBL/GenBank/DDBJ databases">
        <title>Genome sequencing reveals origins of a unique bacterial endosymbiosis in the earliest lineages of terrestrial Fungi.</title>
        <authorList>
            <consortium name="DOE Joint Genome Institute"/>
            <person name="Uehling J."/>
            <person name="Gryganskyi A."/>
            <person name="Hameed K."/>
            <person name="Tschaplinski T."/>
            <person name="Misztal P."/>
            <person name="Wu S."/>
            <person name="Desiro A."/>
            <person name="Vande Pol N."/>
            <person name="Du Z.-Y."/>
            <person name="Zienkiewicz A."/>
            <person name="Zienkiewicz K."/>
            <person name="Morin E."/>
            <person name="Tisserant E."/>
            <person name="Splivallo R."/>
            <person name="Hainaut M."/>
            <person name="Henrissat B."/>
            <person name="Ohm R."/>
            <person name="Kuo A."/>
            <person name="Yan J."/>
            <person name="Lipzen A."/>
            <person name="Nolan M."/>
            <person name="Labutti K."/>
            <person name="Barry K."/>
            <person name="Goldstein A."/>
            <person name="Labbe J."/>
            <person name="Schadt C."/>
            <person name="Tuskan G."/>
            <person name="Grigoriev I."/>
            <person name="Martin F."/>
            <person name="Vilgalys R."/>
            <person name="Bonito G."/>
        </authorList>
    </citation>
    <scope>NUCLEOTIDE SEQUENCE [LARGE SCALE GENOMIC DNA]</scope>
    <source>
        <strain evidence="10 11">AG-77</strain>
    </source>
</reference>
<dbReference type="PANTHER" id="PTHR15168">
    <property type="entry name" value="CYTOCHROME B-245 LIGHT CHAIN"/>
    <property type="match status" value="1"/>
</dbReference>
<keyword evidence="3" id="KW-1003">Cell membrane</keyword>
<feature type="region of interest" description="Disordered" evidence="8">
    <location>
        <begin position="20"/>
        <end position="72"/>
    </location>
</feature>
<accession>A0A197JWN7</accession>
<keyword evidence="5 9" id="KW-1133">Transmembrane helix</keyword>
<evidence type="ECO:0000256" key="5">
    <source>
        <dbReference type="ARBA" id="ARBA00022989"/>
    </source>
</evidence>
<dbReference type="Proteomes" id="UP000078512">
    <property type="component" value="Unassembled WGS sequence"/>
</dbReference>
<protein>
    <recommendedName>
        <fullName evidence="7">p22-phox</fullName>
    </recommendedName>
</protein>
<dbReference type="GO" id="GO:0005886">
    <property type="term" value="C:plasma membrane"/>
    <property type="evidence" value="ECO:0007669"/>
    <property type="project" value="UniProtKB-SubCell"/>
</dbReference>
<name>A0A197JWN7_9FUNG</name>
<dbReference type="Pfam" id="PF05038">
    <property type="entry name" value="Cytochrom_B558a"/>
    <property type="match status" value="1"/>
</dbReference>
<dbReference type="STRING" id="1314771.A0A197JWN7"/>
<sequence>MDSPTADFIKSSVAYTSPEFSAMENEKQQQQFSSQFLQDLQQQQTQTQAEQQQQQQRRTQTKPRRSPKSPSSAYSAWARSQAMASVYILVAGGVLCLFFPEWLSGAYSIVLGILVYFIEQKPSSNQSSIGGPHASQILSPSSLLPSTVLKAHSIRSTFYIIASVPCFLRAPNYTGGLCLITSGLTYAVAAFLASQKSKGKGNSPSMSRTSYR</sequence>
<evidence type="ECO:0000313" key="11">
    <source>
        <dbReference type="Proteomes" id="UP000078512"/>
    </source>
</evidence>
<feature type="compositionally biased region" description="Low complexity" evidence="8">
    <location>
        <begin position="28"/>
        <end position="58"/>
    </location>
</feature>
<evidence type="ECO:0000256" key="9">
    <source>
        <dbReference type="SAM" id="Phobius"/>
    </source>
</evidence>
<evidence type="ECO:0000256" key="6">
    <source>
        <dbReference type="ARBA" id="ARBA00023136"/>
    </source>
</evidence>
<comment type="subcellular location">
    <subcellularLocation>
        <location evidence="1">Cell membrane</location>
    </subcellularLocation>
</comment>
<keyword evidence="6 9" id="KW-0472">Membrane</keyword>
<evidence type="ECO:0000256" key="1">
    <source>
        <dbReference type="ARBA" id="ARBA00004236"/>
    </source>
</evidence>
<dbReference type="InterPro" id="IPR007732">
    <property type="entry name" value="Cyt_b558_asu"/>
</dbReference>
<proteinExistence type="inferred from homology"/>
<dbReference type="EMBL" id="KV442039">
    <property type="protein sequence ID" value="OAQ29722.1"/>
    <property type="molecule type" value="Genomic_DNA"/>
</dbReference>
<organism evidence="10 11">
    <name type="scientific">Linnemannia elongata AG-77</name>
    <dbReference type="NCBI Taxonomy" id="1314771"/>
    <lineage>
        <taxon>Eukaryota</taxon>
        <taxon>Fungi</taxon>
        <taxon>Fungi incertae sedis</taxon>
        <taxon>Mucoromycota</taxon>
        <taxon>Mortierellomycotina</taxon>
        <taxon>Mortierellomycetes</taxon>
        <taxon>Mortierellales</taxon>
        <taxon>Mortierellaceae</taxon>
        <taxon>Linnemannia</taxon>
    </lineage>
</organism>
<keyword evidence="4 9" id="KW-0812">Transmembrane</keyword>
<comment type="similarity">
    <text evidence="2">Belongs to the p22phox family.</text>
</comment>
<dbReference type="GO" id="GO:0020037">
    <property type="term" value="F:heme binding"/>
    <property type="evidence" value="ECO:0007669"/>
    <property type="project" value="InterPro"/>
</dbReference>
<dbReference type="PANTHER" id="PTHR15168:SF0">
    <property type="entry name" value="CYTOCHROME B-245 LIGHT CHAIN"/>
    <property type="match status" value="1"/>
</dbReference>
<feature type="transmembrane region" description="Helical" evidence="9">
    <location>
        <begin position="173"/>
        <end position="193"/>
    </location>
</feature>
<evidence type="ECO:0000256" key="2">
    <source>
        <dbReference type="ARBA" id="ARBA00010590"/>
    </source>
</evidence>
<evidence type="ECO:0000256" key="7">
    <source>
        <dbReference type="ARBA" id="ARBA00030298"/>
    </source>
</evidence>